<accession>A0A3N2CRH2</accession>
<organism evidence="2 3">
    <name type="scientific">Nocardioides aurantiacus</name>
    <dbReference type="NCBI Taxonomy" id="86796"/>
    <lineage>
        <taxon>Bacteria</taxon>
        <taxon>Bacillati</taxon>
        <taxon>Actinomycetota</taxon>
        <taxon>Actinomycetes</taxon>
        <taxon>Propionibacteriales</taxon>
        <taxon>Nocardioidaceae</taxon>
        <taxon>Nocardioides</taxon>
    </lineage>
</organism>
<dbReference type="PROSITE" id="PS50801">
    <property type="entry name" value="STAS"/>
    <property type="match status" value="1"/>
</dbReference>
<evidence type="ECO:0000313" key="3">
    <source>
        <dbReference type="Proteomes" id="UP000281738"/>
    </source>
</evidence>
<dbReference type="EMBL" id="RKHO01000001">
    <property type="protein sequence ID" value="ROR89864.1"/>
    <property type="molecule type" value="Genomic_DNA"/>
</dbReference>
<keyword evidence="3" id="KW-1185">Reference proteome</keyword>
<dbReference type="Proteomes" id="UP000281738">
    <property type="component" value="Unassembled WGS sequence"/>
</dbReference>
<dbReference type="InterPro" id="IPR036513">
    <property type="entry name" value="STAS_dom_sf"/>
</dbReference>
<comment type="caution">
    <text evidence="2">The sequence shown here is derived from an EMBL/GenBank/DDBJ whole genome shotgun (WGS) entry which is preliminary data.</text>
</comment>
<dbReference type="Gene3D" id="3.30.750.24">
    <property type="entry name" value="STAS domain"/>
    <property type="match status" value="1"/>
</dbReference>
<protein>
    <submittedName>
        <fullName evidence="2">Anti-anti-sigma factor</fullName>
    </submittedName>
</protein>
<dbReference type="SUPFAM" id="SSF52091">
    <property type="entry name" value="SpoIIaa-like"/>
    <property type="match status" value="1"/>
</dbReference>
<feature type="domain" description="STAS" evidence="1">
    <location>
        <begin position="20"/>
        <end position="118"/>
    </location>
</feature>
<name>A0A3N2CRH2_9ACTN</name>
<dbReference type="CDD" id="cd07043">
    <property type="entry name" value="STAS_anti-anti-sigma_factors"/>
    <property type="match status" value="1"/>
</dbReference>
<proteinExistence type="predicted"/>
<sequence length="118" mass="12417">MGRGRQGVVLVEHSTNGSTIVLGGTLDVRCTATLRALVYDALAEGHGTVVVDLGGVDSVDLTTLKLLAVASRSAQRQGRRVVLRGCTSGVRRLLHLSHLRGLLAVEPAHRSDTSVRGV</sequence>
<dbReference type="InterPro" id="IPR002645">
    <property type="entry name" value="STAS_dom"/>
</dbReference>
<gene>
    <name evidence="2" type="ORF">EDD33_0695</name>
</gene>
<dbReference type="OrthoDB" id="3787650at2"/>
<dbReference type="InterPro" id="IPR058548">
    <property type="entry name" value="MlaB-like_STAS"/>
</dbReference>
<dbReference type="InterPro" id="IPR052746">
    <property type="entry name" value="MlaB_ABC_Transporter"/>
</dbReference>
<dbReference type="AlphaFoldDB" id="A0A3N2CRH2"/>
<dbReference type="PANTHER" id="PTHR35849:SF2">
    <property type="entry name" value="BLR2341 PROTEIN"/>
    <property type="match status" value="1"/>
</dbReference>
<evidence type="ECO:0000259" key="1">
    <source>
        <dbReference type="PROSITE" id="PS50801"/>
    </source>
</evidence>
<dbReference type="PANTHER" id="PTHR35849">
    <property type="entry name" value="BLR2341 PROTEIN"/>
    <property type="match status" value="1"/>
</dbReference>
<reference evidence="2 3" key="1">
    <citation type="submission" date="2018-11" db="EMBL/GenBank/DDBJ databases">
        <title>Sequencing the genomes of 1000 actinobacteria strains.</title>
        <authorList>
            <person name="Klenk H.-P."/>
        </authorList>
    </citation>
    <scope>NUCLEOTIDE SEQUENCE [LARGE SCALE GENOMIC DNA]</scope>
    <source>
        <strain evidence="2 3">DSM 12652</strain>
    </source>
</reference>
<evidence type="ECO:0000313" key="2">
    <source>
        <dbReference type="EMBL" id="ROR89864.1"/>
    </source>
</evidence>
<dbReference type="Pfam" id="PF13466">
    <property type="entry name" value="STAS_2"/>
    <property type="match status" value="1"/>
</dbReference>